<sequence length="388" mass="41284">MQKGNLLNISKFVAPEVIFGLGAMSQVGESAVRLGIKRAFLVSDEGVINAGWVERALIYLKEVGISSHVWFELTTNPKDFEVAKGAAQYLESGCDGIIAVGGGSPIDVAKAIAILATNGGQIKDYEGVNKIISPLPPMVIVTTTGGSGAEVSQFSMIVEKARQVKMAIISKSLIPDIAIVDPLILQTKSARLTAATGVDALSHAIEAYVSLAATPLTDIHALAAIRLITENLRESVACTTNLQAKASMAMASLQAGLAFSNAILGATHAMTHQVDGLLDLHHGETNGILLPYIMQYNMISCGEKFANIAEAMGVHSAGIGKWKLAEKGIEAVRKLFRDIGIPERLSQVGMKEDYIKMLSVNAVKDACLVTNPRDTTADDIEELYRKAL</sequence>
<dbReference type="Pfam" id="PF00465">
    <property type="entry name" value="Fe-ADH"/>
    <property type="match status" value="1"/>
</dbReference>
<dbReference type="SUPFAM" id="SSF56796">
    <property type="entry name" value="Dehydroquinate synthase-like"/>
    <property type="match status" value="1"/>
</dbReference>
<organism evidence="5 6">
    <name type="scientific">Desulforamulus aquiferis</name>
    <dbReference type="NCBI Taxonomy" id="1397668"/>
    <lineage>
        <taxon>Bacteria</taxon>
        <taxon>Bacillati</taxon>
        <taxon>Bacillota</taxon>
        <taxon>Clostridia</taxon>
        <taxon>Eubacteriales</taxon>
        <taxon>Peptococcaceae</taxon>
        <taxon>Desulforamulus</taxon>
    </lineage>
</organism>
<dbReference type="EMBL" id="JARPTC010000021">
    <property type="protein sequence ID" value="MDO7788518.1"/>
    <property type="molecule type" value="Genomic_DNA"/>
</dbReference>
<reference evidence="5" key="2">
    <citation type="submission" date="2023-03" db="EMBL/GenBank/DDBJ databases">
        <authorList>
            <person name="Zhang Z."/>
        </authorList>
    </citation>
    <scope>NUCLEOTIDE SEQUENCE</scope>
    <source>
        <strain evidence="5">DSA</strain>
    </source>
</reference>
<dbReference type="Proteomes" id="UP001172911">
    <property type="component" value="Unassembled WGS sequence"/>
</dbReference>
<protein>
    <submittedName>
        <fullName evidence="5">Iron-containing alcohol dehydrogenase</fullName>
    </submittedName>
</protein>
<evidence type="ECO:0000259" key="4">
    <source>
        <dbReference type="Pfam" id="PF25137"/>
    </source>
</evidence>
<keyword evidence="2" id="KW-0560">Oxidoreductase</keyword>
<proteinExistence type="inferred from homology"/>
<evidence type="ECO:0000259" key="3">
    <source>
        <dbReference type="Pfam" id="PF00465"/>
    </source>
</evidence>
<dbReference type="Gene3D" id="1.20.1090.10">
    <property type="entry name" value="Dehydroquinate synthase-like - alpha domain"/>
    <property type="match status" value="1"/>
</dbReference>
<dbReference type="Gene3D" id="3.40.50.1970">
    <property type="match status" value="1"/>
</dbReference>
<dbReference type="CDD" id="cd17814">
    <property type="entry name" value="Fe-ADH-like"/>
    <property type="match status" value="1"/>
</dbReference>
<feature type="domain" description="Fe-containing alcohol dehydrogenase-like C-terminal" evidence="4">
    <location>
        <begin position="193"/>
        <end position="388"/>
    </location>
</feature>
<feature type="domain" description="Alcohol dehydrogenase iron-type/glycerol dehydrogenase GldA" evidence="3">
    <location>
        <begin position="15"/>
        <end position="182"/>
    </location>
</feature>
<dbReference type="RefSeq" id="WP_304544515.1">
    <property type="nucleotide sequence ID" value="NZ_JARPTC010000021.1"/>
</dbReference>
<dbReference type="Pfam" id="PF25137">
    <property type="entry name" value="ADH_Fe_C"/>
    <property type="match status" value="1"/>
</dbReference>
<dbReference type="FunFam" id="3.40.50.1970:FF:000003">
    <property type="entry name" value="Alcohol dehydrogenase, iron-containing"/>
    <property type="match status" value="1"/>
</dbReference>
<comment type="caution">
    <text evidence="5">The sequence shown here is derived from an EMBL/GenBank/DDBJ whole genome shotgun (WGS) entry which is preliminary data.</text>
</comment>
<dbReference type="GO" id="GO:0046872">
    <property type="term" value="F:metal ion binding"/>
    <property type="evidence" value="ECO:0007669"/>
    <property type="project" value="InterPro"/>
</dbReference>
<gene>
    <name evidence="5" type="ORF">P6N53_14920</name>
</gene>
<dbReference type="GO" id="GO:0004022">
    <property type="term" value="F:alcohol dehydrogenase (NAD+) activity"/>
    <property type="evidence" value="ECO:0007669"/>
    <property type="project" value="UniProtKB-ARBA"/>
</dbReference>
<comment type="similarity">
    <text evidence="1">Belongs to the iron-containing alcohol dehydrogenase family.</text>
</comment>
<dbReference type="InterPro" id="IPR039697">
    <property type="entry name" value="Alcohol_dehydrogenase_Fe"/>
</dbReference>
<dbReference type="FunFam" id="1.20.1090.10:FF:000001">
    <property type="entry name" value="Aldehyde-alcohol dehydrogenase"/>
    <property type="match status" value="1"/>
</dbReference>
<evidence type="ECO:0000256" key="1">
    <source>
        <dbReference type="ARBA" id="ARBA00007358"/>
    </source>
</evidence>
<dbReference type="AlphaFoldDB" id="A0AAW7ZGX7"/>
<name>A0AAW7ZGX7_9FIRM</name>
<evidence type="ECO:0000313" key="5">
    <source>
        <dbReference type="EMBL" id="MDO7788518.1"/>
    </source>
</evidence>
<dbReference type="InterPro" id="IPR056798">
    <property type="entry name" value="ADH_Fe_C"/>
</dbReference>
<dbReference type="PANTHER" id="PTHR11496:SF102">
    <property type="entry name" value="ALCOHOL DEHYDROGENASE 4"/>
    <property type="match status" value="1"/>
</dbReference>
<evidence type="ECO:0000256" key="2">
    <source>
        <dbReference type="ARBA" id="ARBA00023002"/>
    </source>
</evidence>
<keyword evidence="6" id="KW-1185">Reference proteome</keyword>
<reference evidence="5" key="1">
    <citation type="journal article" date="2023" name="J. Hazard. Mater.">
        <title>Anaerobic biodegradation of pyrene and benzo[a]pyrene by a new sulfate-reducing Desulforamulus aquiferis strain DSA.</title>
        <authorList>
            <person name="Zhang Z."/>
            <person name="Sun J."/>
            <person name="Gong X."/>
            <person name="Wang C."/>
            <person name="Wang H."/>
        </authorList>
    </citation>
    <scope>NUCLEOTIDE SEQUENCE</scope>
    <source>
        <strain evidence="5">DSA</strain>
    </source>
</reference>
<accession>A0AAW7ZGX7</accession>
<dbReference type="InterPro" id="IPR001670">
    <property type="entry name" value="ADH_Fe/GldA"/>
</dbReference>
<evidence type="ECO:0000313" key="6">
    <source>
        <dbReference type="Proteomes" id="UP001172911"/>
    </source>
</evidence>
<dbReference type="PANTHER" id="PTHR11496">
    <property type="entry name" value="ALCOHOL DEHYDROGENASE"/>
    <property type="match status" value="1"/>
</dbReference>